<evidence type="ECO:0000313" key="2">
    <source>
        <dbReference type="EMBL" id="PWA45634.1"/>
    </source>
</evidence>
<feature type="compositionally biased region" description="Basic residues" evidence="1">
    <location>
        <begin position="247"/>
        <end position="266"/>
    </location>
</feature>
<organism evidence="2 3">
    <name type="scientific">Artemisia annua</name>
    <name type="common">Sweet wormwood</name>
    <dbReference type="NCBI Taxonomy" id="35608"/>
    <lineage>
        <taxon>Eukaryota</taxon>
        <taxon>Viridiplantae</taxon>
        <taxon>Streptophyta</taxon>
        <taxon>Embryophyta</taxon>
        <taxon>Tracheophyta</taxon>
        <taxon>Spermatophyta</taxon>
        <taxon>Magnoliopsida</taxon>
        <taxon>eudicotyledons</taxon>
        <taxon>Gunneridae</taxon>
        <taxon>Pentapetalae</taxon>
        <taxon>asterids</taxon>
        <taxon>campanulids</taxon>
        <taxon>Asterales</taxon>
        <taxon>Asteraceae</taxon>
        <taxon>Asteroideae</taxon>
        <taxon>Anthemideae</taxon>
        <taxon>Artemisiinae</taxon>
        <taxon>Artemisia</taxon>
    </lineage>
</organism>
<sequence>MKLYVMASNGYLPTLVFSPEQGLNRVLKDSQRLIPNYELREDFIRSGPLNMGPTQTAEQWKPKSGLFDNNQFVMIDQTKTKPALIDIQDCCPNSTLFSYKFPVSGLMQVEKDGLDLLSLSDLTGLKTVTTTDYKPYFPDMGYTDSQLVYPNPEVGSREQLIDFVGDLVRRSEITVHEDGQVSLTGKRREMKDILSVLAEFYLSKSSTNTRKQTVIPYFDRPYFHETSYYGSALELENVIVAPPKRPEKTKHKSQKKKGTRNKTSIKHRSNYSQACESLLSIIVDKNRNSKAAIPVLKKSGPELPNLLTQFSASIAGTGIAVLFSVVCKVASGRVPFCSSKLLNTGLGLGLVWLSWAVNRMRDTIVMINKNSSKKTGLKDEEMMQRLDGSVKEIYFRAATLMAVMVLRLA</sequence>
<keyword evidence="3" id="KW-1185">Reference proteome</keyword>
<comment type="caution">
    <text evidence="2">The sequence shown here is derived from an EMBL/GenBank/DDBJ whole genome shotgun (WGS) entry which is preliminary data.</text>
</comment>
<dbReference type="OrthoDB" id="1918704at2759"/>
<feature type="region of interest" description="Disordered" evidence="1">
    <location>
        <begin position="242"/>
        <end position="266"/>
    </location>
</feature>
<reference evidence="2 3" key="1">
    <citation type="journal article" date="2018" name="Mol. Plant">
        <title>The genome of Artemisia annua provides insight into the evolution of Asteraceae family and artemisinin biosynthesis.</title>
        <authorList>
            <person name="Shen Q."/>
            <person name="Zhang L."/>
            <person name="Liao Z."/>
            <person name="Wang S."/>
            <person name="Yan T."/>
            <person name="Shi P."/>
            <person name="Liu M."/>
            <person name="Fu X."/>
            <person name="Pan Q."/>
            <person name="Wang Y."/>
            <person name="Lv Z."/>
            <person name="Lu X."/>
            <person name="Zhang F."/>
            <person name="Jiang W."/>
            <person name="Ma Y."/>
            <person name="Chen M."/>
            <person name="Hao X."/>
            <person name="Li L."/>
            <person name="Tang Y."/>
            <person name="Lv G."/>
            <person name="Zhou Y."/>
            <person name="Sun X."/>
            <person name="Brodelius P.E."/>
            <person name="Rose J.K.C."/>
            <person name="Tang K."/>
        </authorList>
    </citation>
    <scope>NUCLEOTIDE SEQUENCE [LARGE SCALE GENOMIC DNA]</scope>
    <source>
        <strain evidence="3">cv. Huhao1</strain>
        <tissue evidence="2">Leaf</tissue>
    </source>
</reference>
<dbReference type="PANTHER" id="PTHR35095">
    <property type="entry name" value="OS05G0143300 PROTEIN"/>
    <property type="match status" value="1"/>
</dbReference>
<name>A0A2U1L9F0_ARTAN</name>
<dbReference type="Proteomes" id="UP000245207">
    <property type="component" value="Unassembled WGS sequence"/>
</dbReference>
<evidence type="ECO:0000313" key="3">
    <source>
        <dbReference type="Proteomes" id="UP000245207"/>
    </source>
</evidence>
<gene>
    <name evidence="2" type="ORF">CTI12_AA515900</name>
</gene>
<accession>A0A2U1L9F0</accession>
<dbReference type="AlphaFoldDB" id="A0A2U1L9F0"/>
<evidence type="ECO:0000256" key="1">
    <source>
        <dbReference type="SAM" id="MobiDB-lite"/>
    </source>
</evidence>
<dbReference type="EMBL" id="PKPP01010664">
    <property type="protein sequence ID" value="PWA45634.1"/>
    <property type="molecule type" value="Genomic_DNA"/>
</dbReference>
<protein>
    <submittedName>
        <fullName evidence="2">Uncharacterized protein</fullName>
    </submittedName>
</protein>
<proteinExistence type="predicted"/>
<dbReference type="PANTHER" id="PTHR35095:SF1">
    <property type="entry name" value="OS05G0143300 PROTEIN"/>
    <property type="match status" value="1"/>
</dbReference>